<gene>
    <name evidence="8" type="ORF">METEAL_41640</name>
</gene>
<feature type="domain" description="TonB-dependent transporter Oar-like beta-barrel" evidence="7">
    <location>
        <begin position="260"/>
        <end position="327"/>
    </location>
</feature>
<evidence type="ECO:0000256" key="1">
    <source>
        <dbReference type="ARBA" id="ARBA00004571"/>
    </source>
</evidence>
<dbReference type="InterPro" id="IPR039426">
    <property type="entry name" value="TonB-dep_rcpt-like"/>
</dbReference>
<evidence type="ECO:0000256" key="2">
    <source>
        <dbReference type="ARBA" id="ARBA00022448"/>
    </source>
</evidence>
<keyword evidence="4" id="KW-0812">Transmembrane</keyword>
<dbReference type="Gene3D" id="2.40.170.20">
    <property type="entry name" value="TonB-dependent receptor, beta-barrel domain"/>
    <property type="match status" value="1"/>
</dbReference>
<dbReference type="GO" id="GO:0044718">
    <property type="term" value="P:siderophore transmembrane transport"/>
    <property type="evidence" value="ECO:0007669"/>
    <property type="project" value="TreeGrafter"/>
</dbReference>
<dbReference type="Proteomes" id="UP001238179">
    <property type="component" value="Chromosome"/>
</dbReference>
<dbReference type="InterPro" id="IPR036942">
    <property type="entry name" value="Beta-barrel_TonB_sf"/>
</dbReference>
<proteinExistence type="predicted"/>
<dbReference type="PANTHER" id="PTHR30069">
    <property type="entry name" value="TONB-DEPENDENT OUTER MEMBRANE RECEPTOR"/>
    <property type="match status" value="1"/>
</dbReference>
<evidence type="ECO:0000256" key="3">
    <source>
        <dbReference type="ARBA" id="ARBA00022452"/>
    </source>
</evidence>
<keyword evidence="3" id="KW-1134">Transmembrane beta strand</keyword>
<dbReference type="Pfam" id="PF13620">
    <property type="entry name" value="CarboxypepD_reg"/>
    <property type="match status" value="1"/>
</dbReference>
<evidence type="ECO:0000256" key="5">
    <source>
        <dbReference type="ARBA" id="ARBA00023136"/>
    </source>
</evidence>
<keyword evidence="6" id="KW-0998">Cell outer membrane</keyword>
<sequence length="1064" mass="114954">MRVFLDGASATLENHEMNALPRYIRFAALALVAGAPLLAQQATGALKGRVADAKGNPKAGVVVTITNPRTSFVRSGATDANGLFAFVALPLGEYQITYAQGGQSFRSQATVVLGQDTFANFLKWPAAQAGATVEILATSAQAEAIDTSSAQMGTTVGQDVITSLPIVSRDINQAALLAPGVQIVSGSQVDPTKKAFSYITTGDGMGRGTSFAVDGADNNSTDVGGYVLSVPIDAIAEFQVVTNQYKAEFGRSTAGFFNVVTKSGTNDFTGLLSAQYTNQSMRARVTDEGTKNDNTKGSYAFTVSGPIIKDKLFYMVSAERQQSTDASFPFQPYALSLYPELAGTRQESLKRTVYAKVDWNLSQDSNLSLNYGTSQDKIAHQGFPRTTSFAGNIPPSALGTDRDQTWAAGARWTWNINSNLVLESHYSYFSYANFISPDSQGAPGNGSPAAVLDYVNSGSYSAVIPSPYPGHRSDSQNWGWGGIDPNALQNTGIKRGEWKNELTWITGSHTFKGGVDYQRTTYADQQLFFGETGIYRMVVEGVDPVTGQVINYKTGWDSTVSANQNVVAVAFVANGLQKGIDYKQYGVYLQDDWTINPNWSVYIGARLDWDTQLDYLKDRYSDIYAYIHQYNPILSGMDGNAPTGKKYFEPRVQALYRPYGDDKLVIKFGAGRFVAQVIDNVTGFSRGLSNLSNGLPIRARNSAAFAYNHITPFSSGNVPNFSAGSTIGVANGHAIVLPVDLTPYNYANNVGGLRDYFRNTVNSWLSTATPETGGKSLLSSDFQYPTTDAFNVGFAYRFNERSGVDVTLVYSKSRHLTTQLAGPDGSSPNLVEVDANGNDLADTIFFSNQTASMKQLQAKYSYADANNSFIFSVTFKEAKSSEGGAGGAFDASGNTGGLYGEGAQYNWKTSSERISAGTDRIEGSFAYSHKFDFGTMVSFLGSWHSGKAYDVTQQYNNELGVAGGADQTHPIEYIGTEYGAWNLDISAKIAHRFQLTKAVSIEPYIAIQNLLNNYDYGANYDGIKINSDGSPNTSPSPFSGFGKRGQAFQANQPRNYAIGARVTF</sequence>
<name>A0AA48KBE1_9BACT</name>
<dbReference type="RefSeq" id="WP_316413673.1">
    <property type="nucleotide sequence ID" value="NZ_AP027080.1"/>
</dbReference>
<evidence type="ECO:0000313" key="8">
    <source>
        <dbReference type="EMBL" id="BDU74990.1"/>
    </source>
</evidence>
<dbReference type="GO" id="GO:0015344">
    <property type="term" value="F:siderophore uptake transmembrane transporter activity"/>
    <property type="evidence" value="ECO:0007669"/>
    <property type="project" value="TreeGrafter"/>
</dbReference>
<dbReference type="AlphaFoldDB" id="A0AA48KBE1"/>
<dbReference type="SUPFAM" id="SSF56935">
    <property type="entry name" value="Porins"/>
    <property type="match status" value="1"/>
</dbReference>
<dbReference type="Pfam" id="PF25183">
    <property type="entry name" value="OMP_b-brl_4"/>
    <property type="match status" value="2"/>
</dbReference>
<dbReference type="GO" id="GO:0030246">
    <property type="term" value="F:carbohydrate binding"/>
    <property type="evidence" value="ECO:0007669"/>
    <property type="project" value="InterPro"/>
</dbReference>
<comment type="subcellular location">
    <subcellularLocation>
        <location evidence="1">Cell outer membrane</location>
        <topology evidence="1">Multi-pass membrane protein</topology>
    </subcellularLocation>
</comment>
<evidence type="ECO:0000313" key="9">
    <source>
        <dbReference type="Proteomes" id="UP001238179"/>
    </source>
</evidence>
<dbReference type="GO" id="GO:0009279">
    <property type="term" value="C:cell outer membrane"/>
    <property type="evidence" value="ECO:0007669"/>
    <property type="project" value="UniProtKB-SubCell"/>
</dbReference>
<dbReference type="EMBL" id="AP027080">
    <property type="protein sequence ID" value="BDU74990.1"/>
    <property type="molecule type" value="Genomic_DNA"/>
</dbReference>
<protein>
    <recommendedName>
        <fullName evidence="7">TonB-dependent transporter Oar-like beta-barrel domain-containing protein</fullName>
    </recommendedName>
</protein>
<organism evidence="8 9">
    <name type="scientific">Mesoterricola silvestris</name>
    <dbReference type="NCBI Taxonomy" id="2927979"/>
    <lineage>
        <taxon>Bacteria</taxon>
        <taxon>Pseudomonadati</taxon>
        <taxon>Acidobacteriota</taxon>
        <taxon>Holophagae</taxon>
        <taxon>Holophagales</taxon>
        <taxon>Holophagaceae</taxon>
        <taxon>Mesoterricola</taxon>
    </lineage>
</organism>
<dbReference type="InterPro" id="IPR013784">
    <property type="entry name" value="Carb-bd-like_fold"/>
</dbReference>
<keyword evidence="9" id="KW-1185">Reference proteome</keyword>
<evidence type="ECO:0000256" key="4">
    <source>
        <dbReference type="ARBA" id="ARBA00022692"/>
    </source>
</evidence>
<keyword evidence="2" id="KW-0813">Transport</keyword>
<dbReference type="PANTHER" id="PTHR30069:SF46">
    <property type="entry name" value="OAR PROTEIN"/>
    <property type="match status" value="1"/>
</dbReference>
<keyword evidence="5" id="KW-0472">Membrane</keyword>
<reference evidence="9" key="1">
    <citation type="journal article" date="2023" name="Int. J. Syst. Evol. Microbiol.">
        <title>Mesoterricola silvestris gen. nov., sp. nov., Mesoterricola sediminis sp. nov., Geothrix oryzae sp. nov., Geothrix edaphica sp. nov., Geothrix rubra sp. nov., and Geothrix limicola sp. nov., six novel members of Acidobacteriota isolated from soils.</title>
        <authorList>
            <person name="Itoh H."/>
            <person name="Sugisawa Y."/>
            <person name="Mise K."/>
            <person name="Xu Z."/>
            <person name="Kuniyasu M."/>
            <person name="Ushijima N."/>
            <person name="Kawano K."/>
            <person name="Kobayashi E."/>
            <person name="Shiratori Y."/>
            <person name="Masuda Y."/>
            <person name="Senoo K."/>
        </authorList>
    </citation>
    <scope>NUCLEOTIDE SEQUENCE [LARGE SCALE GENOMIC DNA]</scope>
    <source>
        <strain evidence="9">W79</strain>
    </source>
</reference>
<dbReference type="SUPFAM" id="SSF49452">
    <property type="entry name" value="Starch-binding domain-like"/>
    <property type="match status" value="1"/>
</dbReference>
<dbReference type="Gene3D" id="2.60.40.1120">
    <property type="entry name" value="Carboxypeptidase-like, regulatory domain"/>
    <property type="match status" value="1"/>
</dbReference>
<accession>A0AA48KBE1</accession>
<evidence type="ECO:0000259" key="7">
    <source>
        <dbReference type="Pfam" id="PF25183"/>
    </source>
</evidence>
<feature type="domain" description="TonB-dependent transporter Oar-like beta-barrel" evidence="7">
    <location>
        <begin position="349"/>
        <end position="860"/>
    </location>
</feature>
<dbReference type="InterPro" id="IPR057601">
    <property type="entry name" value="Oar-like_b-barrel"/>
</dbReference>
<evidence type="ECO:0000256" key="6">
    <source>
        <dbReference type="ARBA" id="ARBA00023237"/>
    </source>
</evidence>
<dbReference type="KEGG" id="msil:METEAL_41640"/>